<dbReference type="FunCoup" id="A0A423PLV6">
    <property type="interactions" value="79"/>
</dbReference>
<dbReference type="AlphaFoldDB" id="A0A423PLV6"/>
<dbReference type="Pfam" id="PF00111">
    <property type="entry name" value="Fer2"/>
    <property type="match status" value="1"/>
</dbReference>
<keyword evidence="1" id="KW-0001">2Fe-2S</keyword>
<comment type="caution">
    <text evidence="8">The sequence shown here is derived from an EMBL/GenBank/DDBJ whole genome shotgun (WGS) entry which is preliminary data.</text>
</comment>
<dbReference type="RefSeq" id="WP_123658692.1">
    <property type="nucleotide sequence ID" value="NZ_AYKG01000034.1"/>
</dbReference>
<dbReference type="GO" id="GO:0051537">
    <property type="term" value="F:2 iron, 2 sulfur cluster binding"/>
    <property type="evidence" value="ECO:0007669"/>
    <property type="project" value="UniProtKB-KW"/>
</dbReference>
<dbReference type="PANTHER" id="PTHR45331:SF2">
    <property type="entry name" value="OXIDOREDUCTASE WITH IRON-SULFUR SUBUNIT"/>
    <property type="match status" value="1"/>
</dbReference>
<protein>
    <submittedName>
        <fullName evidence="8">Xanthine dehydrogenase</fullName>
    </submittedName>
</protein>
<dbReference type="InterPro" id="IPR052914">
    <property type="entry name" value="Aldehyde_Oxdr_Iron-Sulfur"/>
</dbReference>
<dbReference type="Gene3D" id="3.10.20.30">
    <property type="match status" value="1"/>
</dbReference>
<keyword evidence="3" id="KW-0560">Oxidoreductase</keyword>
<evidence type="ECO:0000259" key="7">
    <source>
        <dbReference type="PROSITE" id="PS51085"/>
    </source>
</evidence>
<dbReference type="EMBL" id="AYKG01000034">
    <property type="protein sequence ID" value="ROO26604.1"/>
    <property type="molecule type" value="Genomic_DNA"/>
</dbReference>
<sequence length="227" mass="24149">MKDDQDFDRDTGADTPRSNASEHSPSRRRFMRNIGLSGLAAGAASTGFGGAAFAAGDKVKEADTDAPAEGMQRVSFKINGEMKQVDVTPNAVLLDVIRHRLDMPGTKKGCDHGQCGACNVHVNGEVINSCLSLAVMHEGDEITTVEGLDSEKDLGPLQQAFLENDGYQCGYCTPGQMMAASYILKDDRIGNSGDELRQAMSGNLCRCGAYKNIVAAIQDARGKVSEA</sequence>
<keyword evidence="5" id="KW-0411">Iron-sulfur</keyword>
<evidence type="ECO:0000256" key="5">
    <source>
        <dbReference type="ARBA" id="ARBA00023014"/>
    </source>
</evidence>
<dbReference type="InterPro" id="IPR002888">
    <property type="entry name" value="2Fe-2S-bd"/>
</dbReference>
<dbReference type="InterPro" id="IPR001041">
    <property type="entry name" value="2Fe-2S_ferredoxin-type"/>
</dbReference>
<evidence type="ECO:0000313" key="8">
    <source>
        <dbReference type="EMBL" id="ROO26604.1"/>
    </source>
</evidence>
<dbReference type="InterPro" id="IPR006311">
    <property type="entry name" value="TAT_signal"/>
</dbReference>
<evidence type="ECO:0000256" key="3">
    <source>
        <dbReference type="ARBA" id="ARBA00023002"/>
    </source>
</evidence>
<dbReference type="InterPro" id="IPR036884">
    <property type="entry name" value="2Fe-2S-bd_dom_sf"/>
</dbReference>
<dbReference type="PROSITE" id="PS51318">
    <property type="entry name" value="TAT"/>
    <property type="match status" value="1"/>
</dbReference>
<accession>A0A423PLV6</accession>
<dbReference type="FunFam" id="3.10.20.30:FF:000020">
    <property type="entry name" value="Xanthine dehydrogenase iron-sulfur subunit"/>
    <property type="match status" value="1"/>
</dbReference>
<dbReference type="GO" id="GO:0046872">
    <property type="term" value="F:metal ion binding"/>
    <property type="evidence" value="ECO:0007669"/>
    <property type="project" value="UniProtKB-KW"/>
</dbReference>
<feature type="domain" description="2Fe-2S ferredoxin-type" evidence="7">
    <location>
        <begin position="72"/>
        <end position="148"/>
    </location>
</feature>
<evidence type="ECO:0000313" key="9">
    <source>
        <dbReference type="Proteomes" id="UP000285310"/>
    </source>
</evidence>
<keyword evidence="2" id="KW-0479">Metal-binding</keyword>
<dbReference type="CDD" id="cd00207">
    <property type="entry name" value="fer2"/>
    <property type="match status" value="1"/>
</dbReference>
<dbReference type="Proteomes" id="UP000285310">
    <property type="component" value="Unassembled WGS sequence"/>
</dbReference>
<dbReference type="PROSITE" id="PS51085">
    <property type="entry name" value="2FE2S_FER_2"/>
    <property type="match status" value="1"/>
</dbReference>
<dbReference type="Gene3D" id="1.10.150.120">
    <property type="entry name" value="[2Fe-2S]-binding domain"/>
    <property type="match status" value="1"/>
</dbReference>
<feature type="region of interest" description="Disordered" evidence="6">
    <location>
        <begin position="1"/>
        <end position="29"/>
    </location>
</feature>
<dbReference type="InterPro" id="IPR012675">
    <property type="entry name" value="Beta-grasp_dom_sf"/>
</dbReference>
<organism evidence="8 9">
    <name type="scientific">Salinisphaera japonica YTM-1</name>
    <dbReference type="NCBI Taxonomy" id="1209778"/>
    <lineage>
        <taxon>Bacteria</taxon>
        <taxon>Pseudomonadati</taxon>
        <taxon>Pseudomonadota</taxon>
        <taxon>Gammaproteobacteria</taxon>
        <taxon>Salinisphaerales</taxon>
        <taxon>Salinisphaeraceae</taxon>
        <taxon>Salinisphaera</taxon>
    </lineage>
</organism>
<evidence type="ECO:0000256" key="2">
    <source>
        <dbReference type="ARBA" id="ARBA00022723"/>
    </source>
</evidence>
<dbReference type="SUPFAM" id="SSF54292">
    <property type="entry name" value="2Fe-2S ferredoxin-like"/>
    <property type="match status" value="1"/>
</dbReference>
<reference evidence="8 9" key="1">
    <citation type="submission" date="2013-10" db="EMBL/GenBank/DDBJ databases">
        <title>Salinisphaera japonica YTM-1 Genome Sequencing.</title>
        <authorList>
            <person name="Lai Q."/>
            <person name="Li C."/>
            <person name="Shao Z."/>
        </authorList>
    </citation>
    <scope>NUCLEOTIDE SEQUENCE [LARGE SCALE GENOMIC DNA]</scope>
    <source>
        <strain evidence="8 9">YTM-1</strain>
    </source>
</reference>
<evidence type="ECO:0000256" key="1">
    <source>
        <dbReference type="ARBA" id="ARBA00022714"/>
    </source>
</evidence>
<dbReference type="InterPro" id="IPR036010">
    <property type="entry name" value="2Fe-2S_ferredoxin-like_sf"/>
</dbReference>
<dbReference type="InParanoid" id="A0A423PLV6"/>
<keyword evidence="9" id="KW-1185">Reference proteome</keyword>
<keyword evidence="4" id="KW-0408">Iron</keyword>
<dbReference type="PROSITE" id="PS00197">
    <property type="entry name" value="2FE2S_FER_1"/>
    <property type="match status" value="1"/>
</dbReference>
<evidence type="ECO:0000256" key="4">
    <source>
        <dbReference type="ARBA" id="ARBA00023004"/>
    </source>
</evidence>
<name>A0A423PLV6_9GAMM</name>
<proteinExistence type="predicted"/>
<dbReference type="Pfam" id="PF01799">
    <property type="entry name" value="Fer2_2"/>
    <property type="match status" value="1"/>
</dbReference>
<gene>
    <name evidence="8" type="ORF">SAJA_11070</name>
</gene>
<feature type="compositionally biased region" description="Basic and acidic residues" evidence="6">
    <location>
        <begin position="1"/>
        <end position="12"/>
    </location>
</feature>
<dbReference type="SUPFAM" id="SSF47741">
    <property type="entry name" value="CO dehydrogenase ISP C-domain like"/>
    <property type="match status" value="1"/>
</dbReference>
<dbReference type="OrthoDB" id="9775084at2"/>
<dbReference type="InterPro" id="IPR006058">
    <property type="entry name" value="2Fe2S_fd_BS"/>
</dbReference>
<dbReference type="PANTHER" id="PTHR45331">
    <property type="entry name" value="OXIDOREDUCTASE, IRON-SULPHUR BINDING SUBUNIT-RELATED-RELATED"/>
    <property type="match status" value="1"/>
</dbReference>
<dbReference type="GO" id="GO:0016903">
    <property type="term" value="F:oxidoreductase activity, acting on the aldehyde or oxo group of donors"/>
    <property type="evidence" value="ECO:0007669"/>
    <property type="project" value="TreeGrafter"/>
</dbReference>
<evidence type="ECO:0000256" key="6">
    <source>
        <dbReference type="SAM" id="MobiDB-lite"/>
    </source>
</evidence>